<sequence length="193" mass="20572">MNIGLNNFSLSLLAVSLNMIIRSCLPLVTLVFQQVLGPCFPDLASKVRVSEVTFMVAGVLFAALATLAKSHGAHNNESDVACAVNLILASVFGSVLKPALNPVDTIFYMAIPCAIFLLPASLWVLHPVDWPNFGDISDAQVLKKVMELSPSTVMWVVLSGVIAAGYNVLQYTVVQKLSASHAAFAGNFNKAVP</sequence>
<keyword evidence="2 5" id="KW-0812">Transmembrane</keyword>
<evidence type="ECO:0000256" key="3">
    <source>
        <dbReference type="ARBA" id="ARBA00022989"/>
    </source>
</evidence>
<protein>
    <recommendedName>
        <fullName evidence="8">ADP,ATP carrier protein</fullName>
    </recommendedName>
</protein>
<dbReference type="EMBL" id="CAXAMN010000669">
    <property type="protein sequence ID" value="CAK8990013.1"/>
    <property type="molecule type" value="Genomic_DNA"/>
</dbReference>
<evidence type="ECO:0008006" key="8">
    <source>
        <dbReference type="Google" id="ProtNLM"/>
    </source>
</evidence>
<gene>
    <name evidence="6" type="ORF">CCMP2556_LOCUS1880</name>
</gene>
<keyword evidence="7" id="KW-1185">Reference proteome</keyword>
<dbReference type="InterPro" id="IPR050186">
    <property type="entry name" value="TPT_transporter"/>
</dbReference>
<keyword evidence="3 5" id="KW-1133">Transmembrane helix</keyword>
<comment type="subcellular location">
    <subcellularLocation>
        <location evidence="1">Membrane</location>
        <topology evidence="1">Multi-pass membrane protein</topology>
    </subcellularLocation>
</comment>
<comment type="caution">
    <text evidence="6">The sequence shown here is derived from an EMBL/GenBank/DDBJ whole genome shotgun (WGS) entry which is preliminary data.</text>
</comment>
<name>A0ABP0HIF7_9DINO</name>
<feature type="transmembrane region" description="Helical" evidence="5">
    <location>
        <begin position="12"/>
        <end position="32"/>
    </location>
</feature>
<evidence type="ECO:0000256" key="4">
    <source>
        <dbReference type="ARBA" id="ARBA00023136"/>
    </source>
</evidence>
<evidence type="ECO:0000313" key="7">
    <source>
        <dbReference type="Proteomes" id="UP001642484"/>
    </source>
</evidence>
<evidence type="ECO:0000256" key="2">
    <source>
        <dbReference type="ARBA" id="ARBA00022692"/>
    </source>
</evidence>
<evidence type="ECO:0000256" key="1">
    <source>
        <dbReference type="ARBA" id="ARBA00004141"/>
    </source>
</evidence>
<evidence type="ECO:0000313" key="6">
    <source>
        <dbReference type="EMBL" id="CAK8990013.1"/>
    </source>
</evidence>
<organism evidence="6 7">
    <name type="scientific">Durusdinium trenchii</name>
    <dbReference type="NCBI Taxonomy" id="1381693"/>
    <lineage>
        <taxon>Eukaryota</taxon>
        <taxon>Sar</taxon>
        <taxon>Alveolata</taxon>
        <taxon>Dinophyceae</taxon>
        <taxon>Suessiales</taxon>
        <taxon>Symbiodiniaceae</taxon>
        <taxon>Durusdinium</taxon>
    </lineage>
</organism>
<reference evidence="6 7" key="1">
    <citation type="submission" date="2024-02" db="EMBL/GenBank/DDBJ databases">
        <authorList>
            <person name="Chen Y."/>
            <person name="Shah S."/>
            <person name="Dougan E. K."/>
            <person name="Thang M."/>
            <person name="Chan C."/>
        </authorList>
    </citation>
    <scope>NUCLEOTIDE SEQUENCE [LARGE SCALE GENOMIC DNA]</scope>
</reference>
<dbReference type="Proteomes" id="UP001642484">
    <property type="component" value="Unassembled WGS sequence"/>
</dbReference>
<accession>A0ABP0HIF7</accession>
<evidence type="ECO:0000256" key="5">
    <source>
        <dbReference type="SAM" id="Phobius"/>
    </source>
</evidence>
<feature type="transmembrane region" description="Helical" evidence="5">
    <location>
        <begin position="152"/>
        <end position="169"/>
    </location>
</feature>
<proteinExistence type="predicted"/>
<dbReference type="PANTHER" id="PTHR11132">
    <property type="entry name" value="SOLUTE CARRIER FAMILY 35"/>
    <property type="match status" value="1"/>
</dbReference>
<keyword evidence="4 5" id="KW-0472">Membrane</keyword>
<feature type="transmembrane region" description="Helical" evidence="5">
    <location>
        <begin position="52"/>
        <end position="68"/>
    </location>
</feature>
<feature type="transmembrane region" description="Helical" evidence="5">
    <location>
        <begin position="106"/>
        <end position="125"/>
    </location>
</feature>